<dbReference type="EMBL" id="CP139957">
    <property type="protein sequence ID" value="WPX08023.1"/>
    <property type="molecule type" value="Genomic_DNA"/>
</dbReference>
<reference evidence="2 3" key="1">
    <citation type="submission" date="2023-12" db="EMBL/GenBank/DDBJ databases">
        <authorList>
            <person name="Manesh M.J.H."/>
            <person name="Bing R.G."/>
            <person name="Willard D.J."/>
            <person name="Kelly R.M."/>
        </authorList>
    </citation>
    <scope>NUCLEOTIDE SEQUENCE [LARGE SCALE GENOMIC DNA]</scope>
    <source>
        <strain evidence="2 3">DSM 8977</strain>
    </source>
</reference>
<dbReference type="NCBIfam" id="TIGR02532">
    <property type="entry name" value="IV_pilin_GFxxxE"/>
    <property type="match status" value="1"/>
</dbReference>
<gene>
    <name evidence="2" type="ORF">SOJ16_001873</name>
</gene>
<organism evidence="2 3">
    <name type="scientific">Anaerocellum danielii</name>
    <dbReference type="NCBI Taxonomy" id="1387557"/>
    <lineage>
        <taxon>Bacteria</taxon>
        <taxon>Bacillati</taxon>
        <taxon>Bacillota</taxon>
        <taxon>Bacillota incertae sedis</taxon>
        <taxon>Caldicellulosiruptorales</taxon>
        <taxon>Caldicellulosiruptoraceae</taxon>
        <taxon>Anaerocellum</taxon>
    </lineage>
</organism>
<keyword evidence="3" id="KW-1185">Reference proteome</keyword>
<keyword evidence="1" id="KW-0472">Membrane</keyword>
<evidence type="ECO:0000313" key="2">
    <source>
        <dbReference type="EMBL" id="WPX08023.1"/>
    </source>
</evidence>
<protein>
    <submittedName>
        <fullName evidence="2">Type II secretion system protein</fullName>
    </submittedName>
</protein>
<evidence type="ECO:0000256" key="1">
    <source>
        <dbReference type="SAM" id="Phobius"/>
    </source>
</evidence>
<dbReference type="InterPro" id="IPR012902">
    <property type="entry name" value="N_methyl_site"/>
</dbReference>
<feature type="transmembrane region" description="Helical" evidence="1">
    <location>
        <begin position="6"/>
        <end position="30"/>
    </location>
</feature>
<dbReference type="RefSeq" id="WP_045175340.1">
    <property type="nucleotide sequence ID" value="NZ_CP139957.1"/>
</dbReference>
<dbReference type="Gene3D" id="3.30.700.10">
    <property type="entry name" value="Glycoprotein, Type 4 Pilin"/>
    <property type="match status" value="1"/>
</dbReference>
<dbReference type="SUPFAM" id="SSF54523">
    <property type="entry name" value="Pili subunits"/>
    <property type="match status" value="1"/>
</dbReference>
<sequence>MRRKGFTLIELVVVVAILGVIVAIATPQVLRNINKARRAADIQNARHIAYAFYLFEQESGQNLKVLIPDSNFHKIDSDVVTLSAPYSLKLSDYISGGLPRPIYRRSYCFYYKLDTVLKVYSGDGTDFYELFPNVDPNY</sequence>
<dbReference type="Pfam" id="PF07963">
    <property type="entry name" value="N_methyl"/>
    <property type="match status" value="1"/>
</dbReference>
<dbReference type="PANTHER" id="PTHR30093">
    <property type="entry name" value="GENERAL SECRETION PATHWAY PROTEIN G"/>
    <property type="match status" value="1"/>
</dbReference>
<dbReference type="Proteomes" id="UP001322744">
    <property type="component" value="Chromosome"/>
</dbReference>
<keyword evidence="1" id="KW-0812">Transmembrane</keyword>
<proteinExistence type="predicted"/>
<dbReference type="PROSITE" id="PS00409">
    <property type="entry name" value="PROKAR_NTER_METHYL"/>
    <property type="match status" value="1"/>
</dbReference>
<accession>A0ABZ0U073</accession>
<evidence type="ECO:0000313" key="3">
    <source>
        <dbReference type="Proteomes" id="UP001322744"/>
    </source>
</evidence>
<dbReference type="InterPro" id="IPR045584">
    <property type="entry name" value="Pilin-like"/>
</dbReference>
<name>A0ABZ0U073_9FIRM</name>
<keyword evidence="1" id="KW-1133">Transmembrane helix</keyword>